<keyword evidence="2" id="KW-0472">Membrane</keyword>
<keyword evidence="2" id="KW-0812">Transmembrane</keyword>
<keyword evidence="4" id="KW-1185">Reference proteome</keyword>
<feature type="compositionally biased region" description="Basic and acidic residues" evidence="1">
    <location>
        <begin position="86"/>
        <end position="104"/>
    </location>
</feature>
<feature type="compositionally biased region" description="Basic and acidic residues" evidence="1">
    <location>
        <begin position="112"/>
        <end position="125"/>
    </location>
</feature>
<feature type="transmembrane region" description="Helical" evidence="2">
    <location>
        <begin position="161"/>
        <end position="184"/>
    </location>
</feature>
<keyword evidence="2" id="KW-1133">Transmembrane helix</keyword>
<feature type="region of interest" description="Disordered" evidence="1">
    <location>
        <begin position="74"/>
        <end position="129"/>
    </location>
</feature>
<gene>
    <name evidence="3" type="ORF">GWK47_037677</name>
</gene>
<proteinExistence type="predicted"/>
<evidence type="ECO:0000256" key="2">
    <source>
        <dbReference type="SAM" id="Phobius"/>
    </source>
</evidence>
<evidence type="ECO:0000313" key="3">
    <source>
        <dbReference type="EMBL" id="KAG0725899.1"/>
    </source>
</evidence>
<protein>
    <submittedName>
        <fullName evidence="3">Uncharacterized protein</fullName>
    </submittedName>
</protein>
<reference evidence="3" key="1">
    <citation type="submission" date="2020-07" db="EMBL/GenBank/DDBJ databases">
        <title>The High-quality genome of the commercially important snow crab, Chionoecetes opilio.</title>
        <authorList>
            <person name="Jeong J.-H."/>
            <person name="Ryu S."/>
        </authorList>
    </citation>
    <scope>NUCLEOTIDE SEQUENCE</scope>
    <source>
        <strain evidence="3">MADBK_172401_WGS</strain>
        <tissue evidence="3">Digestive gland</tissue>
    </source>
</reference>
<organism evidence="3 4">
    <name type="scientific">Chionoecetes opilio</name>
    <name type="common">Atlantic snow crab</name>
    <name type="synonym">Cancer opilio</name>
    <dbReference type="NCBI Taxonomy" id="41210"/>
    <lineage>
        <taxon>Eukaryota</taxon>
        <taxon>Metazoa</taxon>
        <taxon>Ecdysozoa</taxon>
        <taxon>Arthropoda</taxon>
        <taxon>Crustacea</taxon>
        <taxon>Multicrustacea</taxon>
        <taxon>Malacostraca</taxon>
        <taxon>Eumalacostraca</taxon>
        <taxon>Eucarida</taxon>
        <taxon>Decapoda</taxon>
        <taxon>Pleocyemata</taxon>
        <taxon>Brachyura</taxon>
        <taxon>Eubrachyura</taxon>
        <taxon>Majoidea</taxon>
        <taxon>Majidae</taxon>
        <taxon>Chionoecetes</taxon>
    </lineage>
</organism>
<name>A0A8J5CYL4_CHIOP</name>
<dbReference type="Proteomes" id="UP000770661">
    <property type="component" value="Unassembled WGS sequence"/>
</dbReference>
<evidence type="ECO:0000313" key="4">
    <source>
        <dbReference type="Proteomes" id="UP000770661"/>
    </source>
</evidence>
<dbReference type="EMBL" id="JACEEZ010005082">
    <property type="protein sequence ID" value="KAG0725899.1"/>
    <property type="molecule type" value="Genomic_DNA"/>
</dbReference>
<sequence>MAVKRRLDGVWYGEAPKLYSGESLPSRGGFSRFFCPHKIQKEGFFCAALLPRNLGNVGTCEHSTSDVLGEEIPQTVQGTGPLGEIQSRENRDGEMKSDLQDPRKTCSHPHSKAKEAKSPGDKASWRVEGGPGRLLDGWLEGKLSEREGKRRKDKGWMRKRARLFVITLIVTWFDFWGLLLLLIVQRRTQDDLQTRTS</sequence>
<evidence type="ECO:0000256" key="1">
    <source>
        <dbReference type="SAM" id="MobiDB-lite"/>
    </source>
</evidence>
<dbReference type="AlphaFoldDB" id="A0A8J5CYL4"/>
<accession>A0A8J5CYL4</accession>
<comment type="caution">
    <text evidence="3">The sequence shown here is derived from an EMBL/GenBank/DDBJ whole genome shotgun (WGS) entry which is preliminary data.</text>
</comment>